<dbReference type="GO" id="GO:0016020">
    <property type="term" value="C:membrane"/>
    <property type="evidence" value="ECO:0007669"/>
    <property type="project" value="UniProtKB-SubCell"/>
</dbReference>
<accession>A0A084AUB0</accession>
<protein>
    <submittedName>
        <fullName evidence="7">Uncharacterized protein</fullName>
    </submittedName>
</protein>
<name>A0A084AUB0_STACB</name>
<dbReference type="AlphaFoldDB" id="A0A084AUB0"/>
<feature type="compositionally biased region" description="Basic and acidic residues" evidence="5">
    <location>
        <begin position="308"/>
        <end position="318"/>
    </location>
</feature>
<sequence length="318" mass="33258">MAFSLPTNADFSKALGAAPLPTAAAILQPLFARQDDDPNYATTCGFFSFSDRSDNPYASFECGNAGCTTSGDFWGCTNSFMTTCYSSADPICSGTASRDPLGWCCTQSGFPNCVTAFKEIGNSETVTNYECWGGLNGEQTVVSTTEPITSTETSEGQTITVTQTAGIVTDTSVTRAPGTSTSPTSSASGGGGNGNDEARNGNDDGGSETPVGAIVGGVLGGLALILLAIFGWWFMRHYKKKQAAQVAASPGQGPEPQVAQYGQDPYAYQPAPGSHGYYAPHQQAHQQGWGYPLPAEPKPPQVPIAEMPADRDTRAELQ</sequence>
<dbReference type="Proteomes" id="UP000028045">
    <property type="component" value="Unassembled WGS sequence"/>
</dbReference>
<dbReference type="GO" id="GO:0071944">
    <property type="term" value="C:cell periphery"/>
    <property type="evidence" value="ECO:0007669"/>
    <property type="project" value="UniProtKB-ARBA"/>
</dbReference>
<keyword evidence="8" id="KW-1185">Reference proteome</keyword>
<feature type="transmembrane region" description="Helical" evidence="6">
    <location>
        <begin position="211"/>
        <end position="235"/>
    </location>
</feature>
<feature type="region of interest" description="Disordered" evidence="5">
    <location>
        <begin position="165"/>
        <end position="208"/>
    </location>
</feature>
<evidence type="ECO:0000256" key="1">
    <source>
        <dbReference type="ARBA" id="ARBA00004167"/>
    </source>
</evidence>
<proteinExistence type="predicted"/>
<keyword evidence="4 6" id="KW-0472">Membrane</keyword>
<evidence type="ECO:0000313" key="8">
    <source>
        <dbReference type="Proteomes" id="UP000028045"/>
    </source>
</evidence>
<keyword evidence="3 6" id="KW-1133">Transmembrane helix</keyword>
<evidence type="ECO:0000256" key="2">
    <source>
        <dbReference type="ARBA" id="ARBA00022692"/>
    </source>
</evidence>
<reference evidence="7 8" key="1">
    <citation type="journal article" date="2014" name="BMC Genomics">
        <title>Comparative genome sequencing reveals chemotype-specific gene clusters in the toxigenic black mold Stachybotrys.</title>
        <authorList>
            <person name="Semeiks J."/>
            <person name="Borek D."/>
            <person name="Otwinowski Z."/>
            <person name="Grishin N.V."/>
        </authorList>
    </citation>
    <scope>NUCLEOTIDE SEQUENCE [LARGE SCALE GENOMIC DNA]</scope>
    <source>
        <strain evidence="8">CBS 109288 / IBT 7711</strain>
    </source>
</reference>
<gene>
    <name evidence="7" type="ORF">S7711_03822</name>
</gene>
<dbReference type="InterPro" id="IPR051694">
    <property type="entry name" value="Immunoregulatory_rcpt-like"/>
</dbReference>
<comment type="subcellular location">
    <subcellularLocation>
        <location evidence="1">Membrane</location>
        <topology evidence="1">Single-pass membrane protein</topology>
    </subcellularLocation>
</comment>
<dbReference type="HOGENOM" id="CLU_874859_0_0_1"/>
<organism evidence="7 8">
    <name type="scientific">Stachybotrys chartarum (strain CBS 109288 / IBT 7711)</name>
    <name type="common">Toxic black mold</name>
    <name type="synonym">Stilbospora chartarum</name>
    <dbReference type="NCBI Taxonomy" id="1280523"/>
    <lineage>
        <taxon>Eukaryota</taxon>
        <taxon>Fungi</taxon>
        <taxon>Dikarya</taxon>
        <taxon>Ascomycota</taxon>
        <taxon>Pezizomycotina</taxon>
        <taxon>Sordariomycetes</taxon>
        <taxon>Hypocreomycetidae</taxon>
        <taxon>Hypocreales</taxon>
        <taxon>Stachybotryaceae</taxon>
        <taxon>Stachybotrys</taxon>
    </lineage>
</organism>
<evidence type="ECO:0000313" key="7">
    <source>
        <dbReference type="EMBL" id="KEY68889.1"/>
    </source>
</evidence>
<dbReference type="OrthoDB" id="10340667at2759"/>
<keyword evidence="2 6" id="KW-0812">Transmembrane</keyword>
<dbReference type="EMBL" id="KL648556">
    <property type="protein sequence ID" value="KEY68889.1"/>
    <property type="molecule type" value="Genomic_DNA"/>
</dbReference>
<feature type="region of interest" description="Disordered" evidence="5">
    <location>
        <begin position="248"/>
        <end position="318"/>
    </location>
</feature>
<evidence type="ECO:0000256" key="5">
    <source>
        <dbReference type="SAM" id="MobiDB-lite"/>
    </source>
</evidence>
<evidence type="ECO:0000256" key="6">
    <source>
        <dbReference type="SAM" id="Phobius"/>
    </source>
</evidence>
<feature type="compositionally biased region" description="Low complexity" evidence="5">
    <location>
        <begin position="174"/>
        <end position="187"/>
    </location>
</feature>
<dbReference type="PANTHER" id="PTHR15549">
    <property type="entry name" value="PAIRED IMMUNOGLOBULIN-LIKE TYPE 2 RECEPTOR"/>
    <property type="match status" value="1"/>
</dbReference>
<evidence type="ECO:0000256" key="3">
    <source>
        <dbReference type="ARBA" id="ARBA00022989"/>
    </source>
</evidence>
<evidence type="ECO:0000256" key="4">
    <source>
        <dbReference type="ARBA" id="ARBA00023136"/>
    </source>
</evidence>